<dbReference type="InterPro" id="IPR043173">
    <property type="entry name" value="Prp8_domainIV_fingers"/>
</dbReference>
<dbReference type="InterPro" id="IPR012337">
    <property type="entry name" value="RNaseH-like_sf"/>
</dbReference>
<name>A0A1Y3DVV8_PLAKN</name>
<feature type="region of interest" description="Disordered" evidence="1">
    <location>
        <begin position="761"/>
        <end position="987"/>
    </location>
</feature>
<dbReference type="Gene3D" id="3.30.43.40">
    <property type="entry name" value="Pre-mRNA-processing-splicing factor 8, U5-snRNA-binding domain"/>
    <property type="match status" value="1"/>
</dbReference>
<protein>
    <submittedName>
        <fullName evidence="9">Putative Pre-mRNA splicing factor</fullName>
    </submittedName>
</protein>
<dbReference type="GO" id="GO:0030623">
    <property type="term" value="F:U5 snRNA binding"/>
    <property type="evidence" value="ECO:0007669"/>
    <property type="project" value="InterPro"/>
</dbReference>
<dbReference type="PANTHER" id="PTHR11140">
    <property type="entry name" value="PRE-MRNA SPLICING FACTOR PRP8"/>
    <property type="match status" value="1"/>
</dbReference>
<evidence type="ECO:0000313" key="10">
    <source>
        <dbReference type="Proteomes" id="UP000195012"/>
    </source>
</evidence>
<feature type="domain" description="PRP8" evidence="8">
    <location>
        <begin position="2437"/>
        <end position="2666"/>
    </location>
</feature>
<dbReference type="OMA" id="ANKWNTS"/>
<dbReference type="EMBL" id="NETL01000016">
    <property type="protein sequence ID" value="OTN68480.1"/>
    <property type="molecule type" value="Genomic_DNA"/>
</dbReference>
<dbReference type="GO" id="GO:0017070">
    <property type="term" value="F:U6 snRNA binding"/>
    <property type="evidence" value="ECO:0007669"/>
    <property type="project" value="InterPro"/>
</dbReference>
<dbReference type="Pfam" id="PF10597">
    <property type="entry name" value="U5_2-snRNA_bdg"/>
    <property type="match status" value="1"/>
</dbReference>
<dbReference type="InterPro" id="IPR012592">
    <property type="entry name" value="PROCN"/>
</dbReference>
<dbReference type="InterPro" id="IPR042516">
    <property type="entry name" value="Prp8_U5-snRNA-bd_sf"/>
</dbReference>
<feature type="compositionally biased region" description="Acidic residues" evidence="1">
    <location>
        <begin position="2919"/>
        <end position="2929"/>
    </location>
</feature>
<feature type="compositionally biased region" description="Basic and acidic residues" evidence="1">
    <location>
        <begin position="1"/>
        <end position="18"/>
    </location>
</feature>
<accession>A0A1Y3DVV8</accession>
<dbReference type="Pfam" id="PF10596">
    <property type="entry name" value="U6-snRNA_bdg"/>
    <property type="match status" value="1"/>
</dbReference>
<dbReference type="FunFam" id="1.20.80.40:FF:000001">
    <property type="entry name" value="Pre-mRNA-processing-splicing factor 8"/>
    <property type="match status" value="1"/>
</dbReference>
<dbReference type="Pfam" id="PF12134">
    <property type="entry name" value="PRP8_domainIV"/>
    <property type="match status" value="1"/>
</dbReference>
<organism evidence="9 10">
    <name type="scientific">Plasmodium knowlesi</name>
    <dbReference type="NCBI Taxonomy" id="5850"/>
    <lineage>
        <taxon>Eukaryota</taxon>
        <taxon>Sar</taxon>
        <taxon>Alveolata</taxon>
        <taxon>Apicomplexa</taxon>
        <taxon>Aconoidasida</taxon>
        <taxon>Haemosporida</taxon>
        <taxon>Plasmodiidae</taxon>
        <taxon>Plasmodium</taxon>
        <taxon>Plasmodium (Plasmodium)</taxon>
    </lineage>
</organism>
<dbReference type="InterPro" id="IPR019581">
    <property type="entry name" value="Prp8_U5-snRNA-bd"/>
</dbReference>
<feature type="domain" description="RNA recognition motif spliceosomal PrP8" evidence="7">
    <location>
        <begin position="1605"/>
        <end position="1695"/>
    </location>
</feature>
<dbReference type="GO" id="GO:0097157">
    <property type="term" value="F:pre-mRNA intronic binding"/>
    <property type="evidence" value="ECO:0007669"/>
    <property type="project" value="TreeGrafter"/>
</dbReference>
<dbReference type="InterPro" id="IPR043172">
    <property type="entry name" value="Prp8_domainIV_palm"/>
</dbReference>
<dbReference type="GO" id="GO:0071013">
    <property type="term" value="C:catalytic step 2 spliceosome"/>
    <property type="evidence" value="ECO:0007669"/>
    <property type="project" value="TreeGrafter"/>
</dbReference>
<evidence type="ECO:0000259" key="5">
    <source>
        <dbReference type="Pfam" id="PF10596"/>
    </source>
</evidence>
<dbReference type="Pfam" id="PF10598">
    <property type="entry name" value="RRM_4"/>
    <property type="match status" value="1"/>
</dbReference>
<dbReference type="FunFam" id="3.90.1570.40:FF:000001">
    <property type="entry name" value="Pre-mRNA-processing-splicing factor 8"/>
    <property type="match status" value="1"/>
</dbReference>
<feature type="compositionally biased region" description="Polar residues" evidence="1">
    <location>
        <begin position="901"/>
        <end position="917"/>
    </location>
</feature>
<feature type="compositionally biased region" description="Basic residues" evidence="1">
    <location>
        <begin position="351"/>
        <end position="360"/>
    </location>
</feature>
<feature type="region of interest" description="Disordered" evidence="1">
    <location>
        <begin position="2908"/>
        <end position="2929"/>
    </location>
</feature>
<dbReference type="eggNOG" id="KOG1795">
    <property type="taxonomic scope" value="Eukaryota"/>
</dbReference>
<dbReference type="Gene3D" id="1.20.80.40">
    <property type="match status" value="1"/>
</dbReference>
<dbReference type="FunFam" id="3.30.420.230:FF:000001">
    <property type="entry name" value="Pre-mRNA-processing-splicing factor 8"/>
    <property type="match status" value="1"/>
</dbReference>
<dbReference type="Gene3D" id="3.30.420.230">
    <property type="match status" value="1"/>
</dbReference>
<dbReference type="SUPFAM" id="SSF53098">
    <property type="entry name" value="Ribonuclease H-like"/>
    <property type="match status" value="2"/>
</dbReference>
<dbReference type="InterPro" id="IPR012984">
    <property type="entry name" value="PROCT"/>
</dbReference>
<dbReference type="VEuPathDB" id="PlasmoDB:PKNOH_S02295800"/>
<evidence type="ECO:0000313" key="9">
    <source>
        <dbReference type="EMBL" id="OTN68480.1"/>
    </source>
</evidence>
<feature type="compositionally biased region" description="Basic and acidic residues" evidence="1">
    <location>
        <begin position="335"/>
        <end position="350"/>
    </location>
</feature>
<dbReference type="CDD" id="cd08056">
    <property type="entry name" value="MPN_PRP8"/>
    <property type="match status" value="1"/>
</dbReference>
<feature type="domain" description="PROCT" evidence="4">
    <location>
        <begin position="2946"/>
        <end position="3066"/>
    </location>
</feature>
<dbReference type="Proteomes" id="UP000195012">
    <property type="component" value="Unassembled WGS sequence"/>
</dbReference>
<comment type="caution">
    <text evidence="9">The sequence shown here is derived from an EMBL/GenBank/DDBJ whole genome shotgun (WGS) entry which is preliminary data.</text>
</comment>
<dbReference type="Pfam" id="PF08083">
    <property type="entry name" value="PROCN"/>
    <property type="match status" value="1"/>
</dbReference>
<feature type="domain" description="PROCN" evidence="3">
    <location>
        <begin position="1013"/>
        <end position="1420"/>
    </location>
</feature>
<feature type="compositionally biased region" description="Acidic residues" evidence="1">
    <location>
        <begin position="932"/>
        <end position="966"/>
    </location>
</feature>
<feature type="compositionally biased region" description="Basic and acidic residues" evidence="1">
    <location>
        <begin position="815"/>
        <end position="846"/>
    </location>
</feature>
<feature type="domain" description="Pre-mRNA-processing-splicing factor 8 U6-snRNA-binding" evidence="5">
    <location>
        <begin position="2103"/>
        <end position="2259"/>
    </location>
</feature>
<evidence type="ECO:0000259" key="4">
    <source>
        <dbReference type="Pfam" id="PF08084"/>
    </source>
</evidence>
<dbReference type="GO" id="GO:0000244">
    <property type="term" value="P:spliceosomal tri-snRNP complex assembly"/>
    <property type="evidence" value="ECO:0007669"/>
    <property type="project" value="TreeGrafter"/>
</dbReference>
<dbReference type="Gene3D" id="3.40.140.10">
    <property type="entry name" value="Cytidine Deaminase, domain 2"/>
    <property type="match status" value="1"/>
</dbReference>
<evidence type="ECO:0000256" key="1">
    <source>
        <dbReference type="SAM" id="MobiDB-lite"/>
    </source>
</evidence>
<dbReference type="VEuPathDB" id="PlasmoDB:PKNH_0303500"/>
<feature type="compositionally biased region" description="Polar residues" evidence="1">
    <location>
        <begin position="1846"/>
        <end position="1855"/>
    </location>
</feature>
<dbReference type="Gene3D" id="3.90.1570.40">
    <property type="match status" value="1"/>
</dbReference>
<dbReference type="InterPro" id="IPR019582">
    <property type="entry name" value="RRM_spliceosomal_PrP8"/>
</dbReference>
<evidence type="ECO:0000259" key="7">
    <source>
        <dbReference type="Pfam" id="PF10598"/>
    </source>
</evidence>
<dbReference type="InterPro" id="IPR019580">
    <property type="entry name" value="Prp8_U6-snRNA-bd"/>
</dbReference>
<evidence type="ECO:0000259" key="3">
    <source>
        <dbReference type="Pfam" id="PF08083"/>
    </source>
</evidence>
<feature type="compositionally biased region" description="Polar residues" evidence="1">
    <location>
        <begin position="32"/>
        <end position="59"/>
    </location>
</feature>
<sequence length="3070" mass="356633">MSDHGGQEQPAEDRSKEDEQQENATAYHDPSISDTQNYENGQGENADNNPPPQIDSNGMTRGPIPSTGIPPLQNNMNLFSNLQGSPNNLYYNMAQYNMNPNLIELPEKGKNGPTAPTPVTSGAGPTGANFVHGKNSFPPNMSNLPPNMLNMPPLMSSLPPNMANLPPNMANLPPNMANLPPNMANLPPNMANLPPNMTNLPPNMTNLPPNMTNLPPNMTNLPPNMTNLPPNMNYLPPNMNPLMPNMMNMPPPPFMMKMKNQMNGAESGMNGMPYYFLPSGAHMGNYAQGGMDNMTDPFGNNMNNLPPPMYLNETGGAEDYYPYNNDEEEYMRGERRHNGEDMHDEYISRSERRKRRRRRRHYDEESYYAKMKSSQVEEPIEKTVEKEVIPEPTEFNIVKEKARKWKMINSKKYSKKKKFGVMEEKEEMPCEHLRKIVKEHGDMSNKKYRYDKRVYLGALKYVPHAVFKLLENIPMPWEQIKNTKVIYHITGAITFVNEIFVVIDPLYIAQWGTMWIMMRREKRDRKHFKRMRFPPFDDEEPPLDYADNILDIEPLECIQMKLDKDEDKSVIDWFYDSKPLLYNRNHILGTSYKKYKLSLEQMGVLYRLGNQLFSDFQDDNYFYLFNLKSFYTAKALNMAIPGGPKFEPLYRDIYEDDEDWNEFNDINKIIIRQQIRTEYKIAFPYLYNNRPRKIAISKYHSPMCVYIKLEDIDLPPFYFDLIINPIPSYKIRNLDNPEKEKKNMDDFYLIFTRKEVHYQRVPVRGRNNTNSVHDKNRSRERSMDECESEYSSDASSRRDGKTVDSGRKSGRRKKNDKDMYPAERATKGKDKRDCRGNKKGEDHSSHDATLSDDYQDKSDRTAYKNGGGKSRGKGKHQHHSSDENSDTNICSSKCRDEDQVDNSTIENYSGDSSSRTGYTRGGKKRKNPYNGDDNDDNDDDNDNNDDEKNDDEKNDDEKNDDDDDGADQGKGAGEDKSRSKGVQGTPQSKLKIVVKNVQYGMLPLLHEYPLYTERTINGIQLYHAPYPFNKKCGYTRRGIDIPLVQSWFKEHISTKYPVKVRVSYQKLLKCWVLNHLHSKRPKSMKKKYLFRIFKSTKFFQCTEMDWVEVGLQVCRQGYNMLNLLIHRKNLNYLHLDYNFNLKPVKTLTTKERKKSRFGNAFHLCREILRLTKSIVDSHVQYRLGNIDAYQLADGIQYIFSHVGQLTGMYRYKYRLMRQVRMCKDLKHLIYYRFNTGSVGKGPGCGLWAPLWRVWIFFLRGVIPLLERWLSNLLARQFEGRVSKGIAKTVTKQRVESHFDLELRAAVMHDIIDMIPAGLKNNKGKARLILQHLSEAWRCWKANIPWKVVGLPLPVENMIIRYIKLKADWWINATYYNRERIKRGATVDKTVCKKNLGRLTRLWLKAEQERQHEYLKDGPYVTGEEAVALYTTAIHWFESRKFTHIPFPPLNYKHDTKLLILALEKLKETFTVKNRLNQSQREELGFIEQAYDNPYETLSRIKRHLLTQRAFKEISISFLDLYTHLVPVYEVDPLEKITDAYLDQYLWYEGDLRNLFPNWVKPSDNEPQPLLVYKMCQGINNLHNIWDTQNNECLVMLQTQFSKIYEKIDLTLLNRLLRLIVDHNIADYITAKNNTNITFKDMNHINSFGIIRGLQFSSFVFQYYTIIIDLLILGLTRAYDIAGPYNDVNPFLSFQNVRVETRHPIRLYCRYVDKIWILFKFSNEESKDLIQKFLTENPDPNNENIVGYNNKTCWPRDCRMRKMKHDVNLGRATFWEIQNRIPRSLTSLDWDHHNTFVSVYSKDNPNLLFTIAGFEVRILPKIRQLSYGINMYTTYINEYGKKDPSKETSSTTNANQAGGGEKNVVISSSEKEGTWKLQNEVTKEITAEAYLKVSENSMKRFENRVRQILMSSGSTTFTKIANKWNTTLIGLMTYFREAVLDTEELLDLLVKCENKIQTRIKIGLNSKMPSRFPPVVFYTPKELGGLGMLSMGHILIPESDLRYMKQTDSGKITHFRAGLSHEEDQLIPNLYRYISTWESEFLESQRVWCEYALKRNECHNQNKKITLEDLEDSWDKGIPRINTLFQKDRHTLAYDKGWRIRQLFKQYQIIKSNPFWWTNQRHDGKLWNLNNYRTDMIQALGGVEGILEHTLFKGTFFPTWEGLFWEKASGFEESMKYKKLTNAQRSGLNQIPNRRFTLWWSPTINRANVYVGFQVQLDLTGIFMHGKIPTLKISLIQIFRAHLWQKIHESLVMDVCQVFDLNSDLLEIETVQKETIHPRKSYKMNSSCADILLFANYKWGISKPSLLSDDDNIFLNNLEIKSNSSIALGSYPYTSNQYWIDIQLRWGDFDSHDIERYSRAKFLDYTTDNLSIYPCLTGVLIGVDLAYNLYSAYGNWFNNLKPLMQKALQKIIQSNPSLYVLRERIRKGLQLYSSEPTEPYLNTQNYNELFSSQTIWFVDDTNVYRVTIHKTFEGNLTTKPINGAIFILNPKTGQLFLKIIHTSVWIGQKRLSQLAKWKTAEEVASLIRSLPIEEQPKQIIVTRKGMLDPLEVHLLDFPNIIIKGTELNLPFQALLKLNKIGDLILKATQPQMLLFNLYDDWLNTISSFTAFSRLILILRSLHINPQQTKILLQPNKNIVTQPHHIWPSFNNNQWINLEVQLKDLILNDYAKRNNVHIASLTQNEIRDILLGMEITPPSIQRQQIAELEKNNLDNIEQQMKVTTSKTTTKHGTEMIVSTLSPHEQQTFTTKTDWKIRYLANNSLLFRTKNIYVNNSSLKSVSQEGGGNSGVNTISSINDYTYVIAKNLLEKFICISDLKIQIGGFLYGSSPPDNSYVKEIKCILIPPQIGNYQSVTLSNYLPSSKYLDNLELLGWIHTQTTNCSNTSNHLTTYDMVAHLSFLQECKSRKKKKSDGAGGTYSDDDIAQEDNANDDSGQFSKIWDKNKTIILTCSFTPGSCTINAYKLTDDGYAFAKSKQNSADLYAYPNANNLYEQVQILLSNVFVGFFLIPDDNIWNYNLMGIKFNNNQKYSALLDIPQPFYSDIHRPNHFLQFSLLDQNEGDEADVETSFI</sequence>
<feature type="region of interest" description="Disordered" evidence="1">
    <location>
        <begin position="335"/>
        <end position="362"/>
    </location>
</feature>
<dbReference type="Pfam" id="PF08084">
    <property type="entry name" value="PROCT"/>
    <property type="match status" value="1"/>
</dbReference>
<evidence type="ECO:0000259" key="6">
    <source>
        <dbReference type="Pfam" id="PF10597"/>
    </source>
</evidence>
<dbReference type="Pfam" id="PF08082">
    <property type="entry name" value="PRO8NT"/>
    <property type="match status" value="1"/>
</dbReference>
<reference evidence="9 10" key="1">
    <citation type="submission" date="2017-05" db="EMBL/GenBank/DDBJ databases">
        <title>PacBio assembly of a Plasmodium knowlesi genome sequence with Hi-C correction and manual annotation of the SICAvar gene family.</title>
        <authorList>
            <person name="Lapp S.A."/>
            <person name="Geraldo J.A."/>
            <person name="Chien J.-T."/>
            <person name="Ay F."/>
            <person name="Pakala S.B."/>
            <person name="Batugedara G."/>
            <person name="Humphrey J.C."/>
            <person name="Debarry J.D."/>
            <person name="Le Roch K.G."/>
            <person name="Galinski M.R."/>
            <person name="Kissinger J.C."/>
        </authorList>
    </citation>
    <scope>NUCLEOTIDE SEQUENCE [LARGE SCALE GENOMIC DNA]</scope>
    <source>
        <strain evidence="10">Malayan Strain Pk1 (A+)</strain>
    </source>
</reference>
<proteinExistence type="predicted"/>
<feature type="compositionally biased region" description="Basic and acidic residues" evidence="1">
    <location>
        <begin position="795"/>
        <end position="807"/>
    </location>
</feature>
<gene>
    <name evidence="9" type="primary">PRPF8</name>
    <name evidence="9" type="ORF">PKNOH_S02295800</name>
</gene>
<feature type="compositionally biased region" description="Basic and acidic residues" evidence="1">
    <location>
        <begin position="772"/>
        <end position="784"/>
    </location>
</feature>
<dbReference type="PANTHER" id="PTHR11140:SF0">
    <property type="entry name" value="PRE-MRNA-PROCESSING-SPLICING FACTOR 8"/>
    <property type="match status" value="1"/>
</dbReference>
<dbReference type="OrthoDB" id="1931567at2759"/>
<dbReference type="GO" id="GO:0005682">
    <property type="term" value="C:U5 snRNP"/>
    <property type="evidence" value="ECO:0007669"/>
    <property type="project" value="TreeGrafter"/>
</dbReference>
<dbReference type="InterPro" id="IPR012591">
    <property type="entry name" value="PRO8NT"/>
</dbReference>
<feature type="domain" description="PRO8NT" evidence="2">
    <location>
        <begin position="425"/>
        <end position="576"/>
    </location>
</feature>
<feature type="domain" description="Pre-mRNA-processing-splicing factor 8 U5-snRNA-binding" evidence="6">
    <location>
        <begin position="1897"/>
        <end position="2033"/>
    </location>
</feature>
<dbReference type="GO" id="GO:0030620">
    <property type="term" value="F:U2 snRNA binding"/>
    <property type="evidence" value="ECO:0007669"/>
    <property type="project" value="TreeGrafter"/>
</dbReference>
<evidence type="ECO:0000259" key="8">
    <source>
        <dbReference type="Pfam" id="PF12134"/>
    </source>
</evidence>
<dbReference type="CDD" id="cd13838">
    <property type="entry name" value="RNase_H_like_Prp8_IV"/>
    <property type="match status" value="1"/>
</dbReference>
<dbReference type="InterPro" id="IPR021983">
    <property type="entry name" value="PRP8_domainIV"/>
</dbReference>
<feature type="region of interest" description="Disordered" evidence="1">
    <location>
        <begin position="1841"/>
        <end position="1862"/>
    </location>
</feature>
<dbReference type="VEuPathDB" id="PlasmoDB:PKA1H_030008500"/>
<dbReference type="GO" id="GO:0030619">
    <property type="term" value="F:U1 snRNA binding"/>
    <property type="evidence" value="ECO:0007669"/>
    <property type="project" value="TreeGrafter"/>
</dbReference>
<dbReference type="InterPro" id="IPR027652">
    <property type="entry name" value="PRP8"/>
</dbReference>
<evidence type="ECO:0000259" key="2">
    <source>
        <dbReference type="Pfam" id="PF08082"/>
    </source>
</evidence>
<feature type="region of interest" description="Disordered" evidence="1">
    <location>
        <begin position="1"/>
        <end position="80"/>
    </location>
</feature>